<dbReference type="Pfam" id="PF18735">
    <property type="entry name" value="HEPN_RiboL-PSP"/>
    <property type="match status" value="1"/>
</dbReference>
<dbReference type="EMBL" id="BMYZ01000001">
    <property type="protein sequence ID" value="GGY64593.1"/>
    <property type="molecule type" value="Genomic_DNA"/>
</dbReference>
<feature type="domain" description="RiboL-PSP-HEPN" evidence="1">
    <location>
        <begin position="6"/>
        <end position="207"/>
    </location>
</feature>
<accession>A0ABQ3AR17</accession>
<reference evidence="3" key="1">
    <citation type="journal article" date="2019" name="Int. J. Syst. Evol. Microbiol.">
        <title>The Global Catalogue of Microorganisms (GCM) 10K type strain sequencing project: providing services to taxonomists for standard genome sequencing and annotation.</title>
        <authorList>
            <consortium name="The Broad Institute Genomics Platform"/>
            <consortium name="The Broad Institute Genome Sequencing Center for Infectious Disease"/>
            <person name="Wu L."/>
            <person name="Ma J."/>
        </authorList>
    </citation>
    <scope>NUCLEOTIDE SEQUENCE [LARGE SCALE GENOMIC DNA]</scope>
    <source>
        <strain evidence="3">KCTC 32239</strain>
    </source>
</reference>
<evidence type="ECO:0000313" key="2">
    <source>
        <dbReference type="EMBL" id="GGY64593.1"/>
    </source>
</evidence>
<evidence type="ECO:0000259" key="1">
    <source>
        <dbReference type="Pfam" id="PF18735"/>
    </source>
</evidence>
<keyword evidence="3" id="KW-1185">Reference proteome</keyword>
<organism evidence="2 3">
    <name type="scientific">Cellvibrio zantedeschiae</name>
    <dbReference type="NCBI Taxonomy" id="1237077"/>
    <lineage>
        <taxon>Bacteria</taxon>
        <taxon>Pseudomonadati</taxon>
        <taxon>Pseudomonadota</taxon>
        <taxon>Gammaproteobacteria</taxon>
        <taxon>Cellvibrionales</taxon>
        <taxon>Cellvibrionaceae</taxon>
        <taxon>Cellvibrio</taxon>
    </lineage>
</organism>
<proteinExistence type="predicted"/>
<gene>
    <name evidence="2" type="ORF">GCM10011613_05460</name>
</gene>
<dbReference type="InterPro" id="IPR041519">
    <property type="entry name" value="HEPN_RiboL-PSP"/>
</dbReference>
<protein>
    <recommendedName>
        <fullName evidence="1">RiboL-PSP-HEPN domain-containing protein</fullName>
    </recommendedName>
</protein>
<sequence>MEQLEEERAWREAEIRFLDNSQRSLEKEEDRMLMRRSILCLIYAHIEGFVKFSFSLYVDEINKKNLLCYQVKPVIAAATLSREFLALSENRKSKIFRSDLSDDKHLRKLFRQAEFIENIFDVKNYEVKIPEEYINTEDNVGITVLEKLMCKVGLDHTDLRDVNAPLGRLLNVRNDISHGKRRAGIDHKDYEEFLNCCKSVISGLSRKLTLAFDRQAFLVAS</sequence>
<dbReference type="Proteomes" id="UP000619761">
    <property type="component" value="Unassembled WGS sequence"/>
</dbReference>
<comment type="caution">
    <text evidence="2">The sequence shown here is derived from an EMBL/GenBank/DDBJ whole genome shotgun (WGS) entry which is preliminary data.</text>
</comment>
<evidence type="ECO:0000313" key="3">
    <source>
        <dbReference type="Proteomes" id="UP000619761"/>
    </source>
</evidence>
<name>A0ABQ3AR17_9GAMM</name>